<organism evidence="2">
    <name type="scientific">Nothobranchius korthausae</name>
    <dbReference type="NCBI Taxonomy" id="1143690"/>
    <lineage>
        <taxon>Eukaryota</taxon>
        <taxon>Metazoa</taxon>
        <taxon>Chordata</taxon>
        <taxon>Craniata</taxon>
        <taxon>Vertebrata</taxon>
        <taxon>Euteleostomi</taxon>
        <taxon>Actinopterygii</taxon>
        <taxon>Neopterygii</taxon>
        <taxon>Teleostei</taxon>
        <taxon>Neoteleostei</taxon>
        <taxon>Acanthomorphata</taxon>
        <taxon>Ovalentaria</taxon>
        <taxon>Atherinomorphae</taxon>
        <taxon>Cyprinodontiformes</taxon>
        <taxon>Nothobranchiidae</taxon>
        <taxon>Nothobranchius</taxon>
    </lineage>
</organism>
<feature type="compositionally biased region" description="Basic and acidic residues" evidence="1">
    <location>
        <begin position="1"/>
        <end position="12"/>
    </location>
</feature>
<reference evidence="2" key="1">
    <citation type="submission" date="2016-05" db="EMBL/GenBank/DDBJ databases">
        <authorList>
            <person name="Lavstsen T."/>
            <person name="Jespersen J.S."/>
        </authorList>
    </citation>
    <scope>NUCLEOTIDE SEQUENCE</scope>
    <source>
        <tissue evidence="2">Brain</tissue>
    </source>
</reference>
<proteinExistence type="predicted"/>
<accession>A0A1A8GLM1</accession>
<feature type="non-terminal residue" evidence="2">
    <location>
        <position position="1"/>
    </location>
</feature>
<evidence type="ECO:0000256" key="1">
    <source>
        <dbReference type="SAM" id="MobiDB-lite"/>
    </source>
</evidence>
<reference evidence="2" key="2">
    <citation type="submission" date="2016-06" db="EMBL/GenBank/DDBJ databases">
        <title>The genome of a short-lived fish provides insights into sex chromosome evolution and the genetic control of aging.</title>
        <authorList>
            <person name="Reichwald K."/>
            <person name="Felder M."/>
            <person name="Petzold A."/>
            <person name="Koch P."/>
            <person name="Groth M."/>
            <person name="Platzer M."/>
        </authorList>
    </citation>
    <scope>NUCLEOTIDE SEQUENCE</scope>
    <source>
        <tissue evidence="2">Brain</tissue>
    </source>
</reference>
<protein>
    <submittedName>
        <fullName evidence="2">Interferon regulatory factor 2</fullName>
    </submittedName>
</protein>
<sequence>PTHTGGPKERHGSLSPLSQHPTGLGHGSVPKHMHSVRLC</sequence>
<dbReference type="EMBL" id="HAEC01003975">
    <property type="protein sequence ID" value="SBQ72052.1"/>
    <property type="molecule type" value="Transcribed_RNA"/>
</dbReference>
<name>A0A1A8GLM1_9TELE</name>
<feature type="compositionally biased region" description="Basic residues" evidence="1">
    <location>
        <begin position="29"/>
        <end position="39"/>
    </location>
</feature>
<feature type="region of interest" description="Disordered" evidence="1">
    <location>
        <begin position="1"/>
        <end position="39"/>
    </location>
</feature>
<dbReference type="AlphaFoldDB" id="A0A1A8GLM1"/>
<gene>
    <name evidence="2" type="primary">IRF2</name>
</gene>
<evidence type="ECO:0000313" key="2">
    <source>
        <dbReference type="EMBL" id="SBQ72052.1"/>
    </source>
</evidence>